<dbReference type="InterPro" id="IPR035897">
    <property type="entry name" value="Toll_tir_struct_dom_sf"/>
</dbReference>
<accession>A0A815AHV3</accession>
<gene>
    <name evidence="3" type="ORF">GPM918_LOCUS26445</name>
    <name evidence="4" type="ORF">SRO942_LOCUS26598</name>
</gene>
<name>A0A815AHV3_9BILA</name>
<dbReference type="EMBL" id="CAJNOQ010010657">
    <property type="protein sequence ID" value="CAF1257661.1"/>
    <property type="molecule type" value="Genomic_DNA"/>
</dbReference>
<dbReference type="EMBL" id="CAJOBC010017282">
    <property type="protein sequence ID" value="CAF4032140.1"/>
    <property type="molecule type" value="Genomic_DNA"/>
</dbReference>
<protein>
    <recommendedName>
        <fullName evidence="2">TIR domain-containing protein</fullName>
    </recommendedName>
</protein>
<evidence type="ECO:0000256" key="1">
    <source>
        <dbReference type="SAM" id="MobiDB-lite"/>
    </source>
</evidence>
<dbReference type="Gene3D" id="3.40.50.10140">
    <property type="entry name" value="Toll/interleukin-1 receptor homology (TIR) domain"/>
    <property type="match status" value="1"/>
</dbReference>
<feature type="domain" description="TIR" evidence="2">
    <location>
        <begin position="41"/>
        <end position="159"/>
    </location>
</feature>
<reference evidence="3" key="1">
    <citation type="submission" date="2021-02" db="EMBL/GenBank/DDBJ databases">
        <authorList>
            <person name="Nowell W R."/>
        </authorList>
    </citation>
    <scope>NUCLEOTIDE SEQUENCE</scope>
</reference>
<dbReference type="InterPro" id="IPR000157">
    <property type="entry name" value="TIR_dom"/>
</dbReference>
<evidence type="ECO:0000313" key="3">
    <source>
        <dbReference type="EMBL" id="CAF1257661.1"/>
    </source>
</evidence>
<comment type="caution">
    <text evidence="3">The sequence shown here is derived from an EMBL/GenBank/DDBJ whole genome shotgun (WGS) entry which is preliminary data.</text>
</comment>
<evidence type="ECO:0000259" key="2">
    <source>
        <dbReference type="Pfam" id="PF13676"/>
    </source>
</evidence>
<dbReference type="GO" id="GO:0007165">
    <property type="term" value="P:signal transduction"/>
    <property type="evidence" value="ECO:0007669"/>
    <property type="project" value="InterPro"/>
</dbReference>
<proteinExistence type="predicted"/>
<dbReference type="Proteomes" id="UP000681722">
    <property type="component" value="Unassembled WGS sequence"/>
</dbReference>
<feature type="region of interest" description="Disordered" evidence="1">
    <location>
        <begin position="1"/>
        <end position="27"/>
    </location>
</feature>
<dbReference type="Pfam" id="PF13676">
    <property type="entry name" value="TIR_2"/>
    <property type="match status" value="1"/>
</dbReference>
<evidence type="ECO:0000313" key="4">
    <source>
        <dbReference type="EMBL" id="CAF4032140.1"/>
    </source>
</evidence>
<organism evidence="3 5">
    <name type="scientific">Didymodactylos carnosus</name>
    <dbReference type="NCBI Taxonomy" id="1234261"/>
    <lineage>
        <taxon>Eukaryota</taxon>
        <taxon>Metazoa</taxon>
        <taxon>Spiralia</taxon>
        <taxon>Gnathifera</taxon>
        <taxon>Rotifera</taxon>
        <taxon>Eurotatoria</taxon>
        <taxon>Bdelloidea</taxon>
        <taxon>Philodinida</taxon>
        <taxon>Philodinidae</taxon>
        <taxon>Didymodactylos</taxon>
    </lineage>
</organism>
<dbReference type="AlphaFoldDB" id="A0A815AHV3"/>
<keyword evidence="5" id="KW-1185">Reference proteome</keyword>
<dbReference type="SUPFAM" id="SSF52200">
    <property type="entry name" value="Toll/Interleukin receptor TIR domain"/>
    <property type="match status" value="1"/>
</dbReference>
<dbReference type="PANTHER" id="PTHR46270">
    <property type="entry name" value="ARMADILLO-TYPE FOLD-RELATED"/>
    <property type="match status" value="1"/>
</dbReference>
<dbReference type="OrthoDB" id="10008613at2759"/>
<dbReference type="PANTHER" id="PTHR46270:SF2">
    <property type="entry name" value="TIR DOMAIN-CONTAINING PROTEIN"/>
    <property type="match status" value="1"/>
</dbReference>
<sequence length="341" mass="39146">MCLSANSNNPITTTQLNSETSELQSGRVTPYSEETILNSHIMISYNRSSSEKSKQICDGLKALGYEVWMDVANLRGNILEAMARAVESSYIVLLCINDGYYNSPYCRKEAEYTAENYIPFIPCMMQENFRCESWLGIIKGSQLHIDFATLPFNDAFQLLINEIKHIESQTPNEIYSRVRPSQYERQDSATLSNFDKIIKDYKKSINKTNKDLKHLRRRELIRLIEKLRELFNMPEDIINDFKRQESTSSITSDDGNNESVIDDDFIDNFSRSIIRNTLSQPNTCLTATLAEQNATLVKIVDRLATNDSSIHLSMESAVKLMIIVMILWTIKMILTTITRQE</sequence>
<evidence type="ECO:0000313" key="5">
    <source>
        <dbReference type="Proteomes" id="UP000663829"/>
    </source>
</evidence>
<dbReference type="Proteomes" id="UP000663829">
    <property type="component" value="Unassembled WGS sequence"/>
</dbReference>